<sequence>MDHGPLAQAAPERPRMQANEPTALSYLARRGVAAQWRGFLRALVETLDAHLDATSRDSLLRTVGTRLGANQPLPPCGSLAELEARMNEVLAAADWGWADIALDPNDRMLVITHCAAPAVATGADPGGSWIGAVLEGLYGAWLGAQPGAEPSLVPRRAGTQPGMITFRYGRG</sequence>
<dbReference type="InterPro" id="IPR038470">
    <property type="entry name" value="Cellsynth_D_sf"/>
</dbReference>
<dbReference type="PRINTS" id="PR01442">
    <property type="entry name" value="CELLSNTHASED"/>
</dbReference>
<dbReference type="RefSeq" id="WP_202824689.1">
    <property type="nucleotide sequence ID" value="NZ_JAEUXJ010000002.1"/>
</dbReference>
<protein>
    <recommendedName>
        <fullName evidence="3">Cellulose synthase subunit D</fullName>
    </recommendedName>
</protein>
<evidence type="ECO:0008006" key="3">
    <source>
        <dbReference type="Google" id="ProtNLM"/>
    </source>
</evidence>
<comment type="caution">
    <text evidence="1">The sequence shown here is derived from an EMBL/GenBank/DDBJ whole genome shotgun (WGS) entry which is preliminary data.</text>
</comment>
<evidence type="ECO:0000313" key="2">
    <source>
        <dbReference type="Proteomes" id="UP000606490"/>
    </source>
</evidence>
<proteinExistence type="predicted"/>
<dbReference type="Pfam" id="PF03500">
    <property type="entry name" value="Cellsynth_D"/>
    <property type="match status" value="1"/>
</dbReference>
<accession>A0ABS1V1H7</accession>
<dbReference type="EMBL" id="JAEUXJ010000002">
    <property type="protein sequence ID" value="MBL6454956.1"/>
    <property type="molecule type" value="Genomic_DNA"/>
</dbReference>
<dbReference type="Gene3D" id="3.30.70.2590">
    <property type="match status" value="1"/>
</dbReference>
<organism evidence="1 2">
    <name type="scientific">Belnapia mucosa</name>
    <dbReference type="NCBI Taxonomy" id="2804532"/>
    <lineage>
        <taxon>Bacteria</taxon>
        <taxon>Pseudomonadati</taxon>
        <taxon>Pseudomonadota</taxon>
        <taxon>Alphaproteobacteria</taxon>
        <taxon>Acetobacterales</taxon>
        <taxon>Roseomonadaceae</taxon>
        <taxon>Belnapia</taxon>
    </lineage>
</organism>
<gene>
    <name evidence="1" type="ORF">JMJ55_06450</name>
</gene>
<reference evidence="1 2" key="1">
    <citation type="submission" date="2021-01" db="EMBL/GenBank/DDBJ databases">
        <title>Belnapia mucosa sp. nov. and Belnapia arida sp. nov., isolated from the Tabernas Desert (Almeria, Spain).</title>
        <authorList>
            <person name="Molina-Menor E."/>
            <person name="Vidal-Verdu A."/>
            <person name="Calonge A."/>
            <person name="Satari L."/>
            <person name="Pereto Magraner J."/>
            <person name="Porcar Miralles M."/>
        </authorList>
    </citation>
    <scope>NUCLEOTIDE SEQUENCE [LARGE SCALE GENOMIC DNA]</scope>
    <source>
        <strain evidence="1 2">T6</strain>
    </source>
</reference>
<dbReference type="InterPro" id="IPR022798">
    <property type="entry name" value="BcsD_bac"/>
</dbReference>
<dbReference type="Proteomes" id="UP000606490">
    <property type="component" value="Unassembled WGS sequence"/>
</dbReference>
<name>A0ABS1V1H7_9PROT</name>
<keyword evidence="2" id="KW-1185">Reference proteome</keyword>
<evidence type="ECO:0000313" key="1">
    <source>
        <dbReference type="EMBL" id="MBL6454956.1"/>
    </source>
</evidence>